<reference evidence="10 11" key="2">
    <citation type="journal article" date="2010" name="Stand. Genomic Sci.">
        <title>Complete genome sequence of Chitinophaga pinensis type strain (UQM 2034).</title>
        <authorList>
            <person name="Glavina Del Rio T."/>
            <person name="Abt B."/>
            <person name="Spring S."/>
            <person name="Lapidus A."/>
            <person name="Nolan M."/>
            <person name="Tice H."/>
            <person name="Copeland A."/>
            <person name="Cheng J.F."/>
            <person name="Chen F."/>
            <person name="Bruce D."/>
            <person name="Goodwin L."/>
            <person name="Pitluck S."/>
            <person name="Ivanova N."/>
            <person name="Mavromatis K."/>
            <person name="Mikhailova N."/>
            <person name="Pati A."/>
            <person name="Chen A."/>
            <person name="Palaniappan K."/>
            <person name="Land M."/>
            <person name="Hauser L."/>
            <person name="Chang Y.J."/>
            <person name="Jeffries C.D."/>
            <person name="Chain P."/>
            <person name="Saunders E."/>
            <person name="Detter J.C."/>
            <person name="Brettin T."/>
            <person name="Rohde M."/>
            <person name="Goker M."/>
            <person name="Bristow J."/>
            <person name="Eisen J.A."/>
            <person name="Markowitz V."/>
            <person name="Hugenholtz P."/>
            <person name="Kyrpides N.C."/>
            <person name="Klenk H.P."/>
            <person name="Lucas S."/>
        </authorList>
    </citation>
    <scope>NUCLEOTIDE SEQUENCE [LARGE SCALE GENOMIC DNA]</scope>
    <source>
        <strain evidence="11">ATCC 43595 / DSM 2588 / LMG 13176 / NBRC 15968 / NCIMB 11800 / UQM 2034</strain>
    </source>
</reference>
<dbReference type="GO" id="GO:0046373">
    <property type="term" value="P:L-arabinose metabolic process"/>
    <property type="evidence" value="ECO:0007669"/>
    <property type="project" value="InterPro"/>
</dbReference>
<evidence type="ECO:0000259" key="9">
    <source>
        <dbReference type="SMART" id="SM00813"/>
    </source>
</evidence>
<dbReference type="SUPFAM" id="SSF51011">
    <property type="entry name" value="Glycosyl hydrolase domain"/>
    <property type="match status" value="1"/>
</dbReference>
<dbReference type="EC" id="3.2.1.55" evidence="4"/>
<comment type="subunit">
    <text evidence="3">Homohexamer; trimer of dimers.</text>
</comment>
<keyword evidence="5 10" id="KW-0378">Hydrolase</keyword>
<evidence type="ECO:0000256" key="6">
    <source>
        <dbReference type="ARBA" id="ARBA00023277"/>
    </source>
</evidence>
<evidence type="ECO:0000256" key="1">
    <source>
        <dbReference type="ARBA" id="ARBA00001462"/>
    </source>
</evidence>
<dbReference type="RefSeq" id="WP_012792816.1">
    <property type="nucleotide sequence ID" value="NC_013132.1"/>
</dbReference>
<dbReference type="EMBL" id="CP001699">
    <property type="protein sequence ID" value="ACU62648.1"/>
    <property type="molecule type" value="Genomic_DNA"/>
</dbReference>
<dbReference type="GO" id="GO:0046556">
    <property type="term" value="F:alpha-L-arabinofuranosidase activity"/>
    <property type="evidence" value="ECO:0007669"/>
    <property type="project" value="UniProtKB-EC"/>
</dbReference>
<feature type="chain" id="PRO_5037953969" description="non-reducing end alpha-L-arabinofuranosidase" evidence="8">
    <location>
        <begin position="30"/>
        <end position="534"/>
    </location>
</feature>
<dbReference type="Gene3D" id="3.20.20.80">
    <property type="entry name" value="Glycosidases"/>
    <property type="match status" value="1"/>
</dbReference>
<evidence type="ECO:0000256" key="5">
    <source>
        <dbReference type="ARBA" id="ARBA00022801"/>
    </source>
</evidence>
<keyword evidence="8" id="KW-0732">Signal</keyword>
<organism evidence="10 11">
    <name type="scientific">Chitinophaga pinensis (strain ATCC 43595 / DSM 2588 / LMG 13176 / NBRC 15968 / NCIMB 11800 / UQM 2034)</name>
    <dbReference type="NCBI Taxonomy" id="485918"/>
    <lineage>
        <taxon>Bacteria</taxon>
        <taxon>Pseudomonadati</taxon>
        <taxon>Bacteroidota</taxon>
        <taxon>Chitinophagia</taxon>
        <taxon>Chitinophagales</taxon>
        <taxon>Chitinophagaceae</taxon>
        <taxon>Chitinophaga</taxon>
    </lineage>
</organism>
<evidence type="ECO:0000313" key="10">
    <source>
        <dbReference type="EMBL" id="ACU62648.1"/>
    </source>
</evidence>
<comment type="similarity">
    <text evidence="2">Belongs to the glycosyl hydrolase 51 family.</text>
</comment>
<evidence type="ECO:0000256" key="8">
    <source>
        <dbReference type="SAM" id="SignalP"/>
    </source>
</evidence>
<evidence type="ECO:0000313" key="11">
    <source>
        <dbReference type="Proteomes" id="UP000002215"/>
    </source>
</evidence>
<dbReference type="Proteomes" id="UP000002215">
    <property type="component" value="Chromosome"/>
</dbReference>
<dbReference type="InterPro" id="IPR017853">
    <property type="entry name" value="GH"/>
</dbReference>
<dbReference type="Pfam" id="PF06964">
    <property type="entry name" value="Alpha-L-AF_C"/>
    <property type="match status" value="1"/>
</dbReference>
<comment type="catalytic activity">
    <reaction evidence="1">
        <text>Hydrolysis of terminal non-reducing alpha-L-arabinofuranoside residues in alpha-L-arabinosides.</text>
        <dbReference type="EC" id="3.2.1.55"/>
    </reaction>
</comment>
<dbReference type="SUPFAM" id="SSF51445">
    <property type="entry name" value="(Trans)glycosidases"/>
    <property type="match status" value="1"/>
</dbReference>
<dbReference type="SMART" id="SM00813">
    <property type="entry name" value="Alpha-L-AF_C"/>
    <property type="match status" value="1"/>
</dbReference>
<accession>A0A979G8L0</accession>
<dbReference type="PANTHER" id="PTHR43576">
    <property type="entry name" value="ALPHA-L-ARABINOFURANOSIDASE C-RELATED"/>
    <property type="match status" value="1"/>
</dbReference>
<dbReference type="OrthoDB" id="9758333at2"/>
<feature type="signal peptide" evidence="8">
    <location>
        <begin position="1"/>
        <end position="29"/>
    </location>
</feature>
<feature type="domain" description="Alpha-L-arabinofuranosidase C-terminal" evidence="9">
    <location>
        <begin position="334"/>
        <end position="523"/>
    </location>
</feature>
<dbReference type="Pfam" id="PF22848">
    <property type="entry name" value="ASD1_dom"/>
    <property type="match status" value="1"/>
</dbReference>
<dbReference type="InterPro" id="IPR010720">
    <property type="entry name" value="Alpha-L-AF_C"/>
</dbReference>
<dbReference type="GO" id="GO:0000272">
    <property type="term" value="P:polysaccharide catabolic process"/>
    <property type="evidence" value="ECO:0007669"/>
    <property type="project" value="TreeGrafter"/>
</dbReference>
<proteinExistence type="inferred from homology"/>
<dbReference type="Gene3D" id="2.60.40.1180">
    <property type="entry name" value="Golgi alpha-mannosidase II"/>
    <property type="match status" value="1"/>
</dbReference>
<dbReference type="InterPro" id="IPR055235">
    <property type="entry name" value="ASD1_cat"/>
</dbReference>
<dbReference type="InterPro" id="IPR006311">
    <property type="entry name" value="TAT_signal"/>
</dbReference>
<keyword evidence="7 10" id="KW-0326">Glycosidase</keyword>
<dbReference type="KEGG" id="cpi:Cpin_5217"/>
<dbReference type="InterPro" id="IPR013780">
    <property type="entry name" value="Glyco_hydro_b"/>
</dbReference>
<evidence type="ECO:0000256" key="4">
    <source>
        <dbReference type="ARBA" id="ARBA00012670"/>
    </source>
</evidence>
<dbReference type="PROSITE" id="PS51318">
    <property type="entry name" value="TAT"/>
    <property type="match status" value="1"/>
</dbReference>
<evidence type="ECO:0000256" key="3">
    <source>
        <dbReference type="ARBA" id="ARBA00011165"/>
    </source>
</evidence>
<keyword evidence="6" id="KW-0119">Carbohydrate metabolism</keyword>
<name>A0A979G8L0_CHIPD</name>
<evidence type="ECO:0000256" key="2">
    <source>
        <dbReference type="ARBA" id="ARBA00007186"/>
    </source>
</evidence>
<evidence type="ECO:0000256" key="7">
    <source>
        <dbReference type="ARBA" id="ARBA00023295"/>
    </source>
</evidence>
<gene>
    <name evidence="10" type="ordered locus">Cpin_5217</name>
</gene>
<reference evidence="11" key="1">
    <citation type="submission" date="2009-08" db="EMBL/GenBank/DDBJ databases">
        <title>The complete genome of Chitinophaga pinensis DSM 2588.</title>
        <authorList>
            <consortium name="US DOE Joint Genome Institute (JGI-PGF)"/>
            <person name="Lucas S."/>
            <person name="Copeland A."/>
            <person name="Lapidus A."/>
            <person name="Glavina del Rio T."/>
            <person name="Dalin E."/>
            <person name="Tice H."/>
            <person name="Bruce D."/>
            <person name="Goodwin L."/>
            <person name="Pitluck S."/>
            <person name="Kyrpides N."/>
            <person name="Mavromatis K."/>
            <person name="Ivanova N."/>
            <person name="Mikhailova N."/>
            <person name="Sims D."/>
            <person name="Meinche L."/>
            <person name="Brettin T."/>
            <person name="Detter J.C."/>
            <person name="Han C."/>
            <person name="Larimer F."/>
            <person name="Land M."/>
            <person name="Hauser L."/>
            <person name="Markowitz V."/>
            <person name="Cheng J.-F."/>
            <person name="Hugenholtz P."/>
            <person name="Woyke T."/>
            <person name="Wu D."/>
            <person name="Spring S."/>
            <person name="Klenk H.-P."/>
            <person name="Eisen J.A."/>
        </authorList>
    </citation>
    <scope>NUCLEOTIDE SEQUENCE [LARGE SCALE GENOMIC DNA]</scope>
    <source>
        <strain evidence="11">ATCC 43595 / DSM 2588 / LMG 13176 / NBRC 15968 / NCIMB 11800 / UQM 2034</strain>
    </source>
</reference>
<protein>
    <recommendedName>
        <fullName evidence="4">non-reducing end alpha-L-arabinofuranosidase</fullName>
        <ecNumber evidence="4">3.2.1.55</ecNumber>
    </recommendedName>
</protein>
<sequence length="534" mass="59128">MNAQVTRRNFIGLIGMSGLGLALKGSAFAATRAVLSGAPLEASIEIDFTHPEGTIDNGIYGQFIEHLGRAINGGIFEEGSPLSDAKGIRKDVLEKIRGLQPSILRYPGGTFTKIYHWMDGVGPLAERRSRPNLIWGGVEDNRFGTDEAIAYARTLQADAYFAVNMGTGTAEEAGNWVEYCNGTQDTYYANLRRKNGHADPFKVKYWGIGNEEAAGPDIGRLQDVKEFVKEAWLYTKAIKLQDKDAKLILCGADDTWNEYVLKEMGAVCDYISMHHYVSSDKSKPASLFPQVDHMEKLILTLKGQIRTLTPEKVTDFSKWYRFPHRANPVKIAIDELGIWEPGGAGAYQLEEYYTWDHALGTATFYNIMLRQASVVGMATWAQTVNVLAPIMTSKTAAVCQTIYYPMQFYRQHAGNVSLKTQVVTPDLKMPGSKDAKALDVAVTLHDSDGSLVIFAVNRHPEQEVKADLRSIDSKKYTPAAIYELNATAIDAMNTLENPANNVVTSTEKKLSGNLSGYTFPAHSITAIRYKRNKQ</sequence>
<dbReference type="PANTHER" id="PTHR43576:SF3">
    <property type="entry name" value="ALPHA-L-ARABINOFURANOSIDASE C"/>
    <property type="match status" value="1"/>
</dbReference>
<dbReference type="AlphaFoldDB" id="A0A979G8L0"/>